<dbReference type="GO" id="GO:0043190">
    <property type="term" value="C:ATP-binding cassette (ABC) transporter complex"/>
    <property type="evidence" value="ECO:0007669"/>
    <property type="project" value="InterPro"/>
</dbReference>
<feature type="transmembrane region" description="Helical" evidence="6">
    <location>
        <begin position="314"/>
        <end position="334"/>
    </location>
</feature>
<dbReference type="NCBIfam" id="TIGR04407">
    <property type="entry name" value="LptF_YjgP"/>
    <property type="match status" value="1"/>
</dbReference>
<dbReference type="OrthoDB" id="9792188at2"/>
<sequence length="388" mass="43404">MLKLVHRQILKELLHLFALSLGCLLGIILLGRMLQLRDVLLAQNVGGMDLLTLFFFLVPTILLMIMPIASMLSVFLTFLRMSTDREMVALKASGVSLYRMLPAPLIFALLCSAGALFISHHGISWGMNHFKSTLMNLVSSQTRLALQAGIFNQDLSGLTLYAHKVDEQSGVMEFVFVQDKRQKNITVNIVSERAKVVTDVTQGDLLITFDRGRIYRREGTRLDVLRFGTYVIRLPLAELFGGGYDPGERKASELSVAELRLLQEDPEALERVDTTANKVDVELVKRFALPAGCFVLALFAMPIACAFQGLRQHWGLMLSLGLFIVYYTMFSFGVSLGETGVLDPRIGLWVPNILFLLIFGMGLFLSAEERVPRISLRLPRWRFGGTNS</sequence>
<name>A0A1T4WNW4_9BACT</name>
<dbReference type="InterPro" id="IPR030922">
    <property type="entry name" value="LptF"/>
</dbReference>
<keyword evidence="4 6" id="KW-1133">Transmembrane helix</keyword>
<proteinExistence type="predicted"/>
<dbReference type="EMBL" id="FUYC01000003">
    <property type="protein sequence ID" value="SKA78807.1"/>
    <property type="molecule type" value="Genomic_DNA"/>
</dbReference>
<dbReference type="PROSITE" id="PS51257">
    <property type="entry name" value="PROKAR_LIPOPROTEIN"/>
    <property type="match status" value="1"/>
</dbReference>
<evidence type="ECO:0000256" key="1">
    <source>
        <dbReference type="ARBA" id="ARBA00004651"/>
    </source>
</evidence>
<gene>
    <name evidence="7" type="ORF">SAMN02745704_01203</name>
</gene>
<accession>A0A1T4WNW4</accession>
<dbReference type="Proteomes" id="UP000190027">
    <property type="component" value="Unassembled WGS sequence"/>
</dbReference>
<keyword evidence="2" id="KW-1003">Cell membrane</keyword>
<feature type="transmembrane region" description="Helical" evidence="6">
    <location>
        <begin position="100"/>
        <end position="123"/>
    </location>
</feature>
<evidence type="ECO:0000256" key="5">
    <source>
        <dbReference type="ARBA" id="ARBA00023136"/>
    </source>
</evidence>
<feature type="transmembrane region" description="Helical" evidence="6">
    <location>
        <begin position="287"/>
        <end position="307"/>
    </location>
</feature>
<dbReference type="Pfam" id="PF03739">
    <property type="entry name" value="LptF_LptG"/>
    <property type="match status" value="1"/>
</dbReference>
<dbReference type="RefSeq" id="WP_078716759.1">
    <property type="nucleotide sequence ID" value="NZ_FUYC01000003.1"/>
</dbReference>
<feature type="transmembrane region" description="Helical" evidence="6">
    <location>
        <begin position="54"/>
        <end position="79"/>
    </location>
</feature>
<evidence type="ECO:0000256" key="2">
    <source>
        <dbReference type="ARBA" id="ARBA00022475"/>
    </source>
</evidence>
<keyword evidence="8" id="KW-1185">Reference proteome</keyword>
<dbReference type="PANTHER" id="PTHR33529">
    <property type="entry name" value="SLR0882 PROTEIN-RELATED"/>
    <property type="match status" value="1"/>
</dbReference>
<feature type="transmembrane region" description="Helical" evidence="6">
    <location>
        <begin position="12"/>
        <end position="34"/>
    </location>
</feature>
<organism evidence="7 8">
    <name type="scientific">Paucidesulfovibrio gracilis DSM 16080</name>
    <dbReference type="NCBI Taxonomy" id="1121449"/>
    <lineage>
        <taxon>Bacteria</taxon>
        <taxon>Pseudomonadati</taxon>
        <taxon>Thermodesulfobacteriota</taxon>
        <taxon>Desulfovibrionia</taxon>
        <taxon>Desulfovibrionales</taxon>
        <taxon>Desulfovibrionaceae</taxon>
        <taxon>Paucidesulfovibrio</taxon>
    </lineage>
</organism>
<evidence type="ECO:0000256" key="4">
    <source>
        <dbReference type="ARBA" id="ARBA00022989"/>
    </source>
</evidence>
<dbReference type="AlphaFoldDB" id="A0A1T4WNW4"/>
<feature type="transmembrane region" description="Helical" evidence="6">
    <location>
        <begin position="346"/>
        <end position="367"/>
    </location>
</feature>
<dbReference type="STRING" id="1121449.SAMN02745704_01203"/>
<keyword evidence="3 6" id="KW-0812">Transmembrane</keyword>
<comment type="subcellular location">
    <subcellularLocation>
        <location evidence="1">Cell membrane</location>
        <topology evidence="1">Multi-pass membrane protein</topology>
    </subcellularLocation>
</comment>
<dbReference type="InterPro" id="IPR005495">
    <property type="entry name" value="LptG/LptF_permease"/>
</dbReference>
<protein>
    <submittedName>
        <fullName evidence="7">Lipopolysaccharide export system permease protein</fullName>
    </submittedName>
</protein>
<reference evidence="7 8" key="1">
    <citation type="submission" date="2017-02" db="EMBL/GenBank/DDBJ databases">
        <authorList>
            <person name="Peterson S.W."/>
        </authorList>
    </citation>
    <scope>NUCLEOTIDE SEQUENCE [LARGE SCALE GENOMIC DNA]</scope>
    <source>
        <strain evidence="7 8">DSM 16080</strain>
    </source>
</reference>
<evidence type="ECO:0000256" key="3">
    <source>
        <dbReference type="ARBA" id="ARBA00022692"/>
    </source>
</evidence>
<evidence type="ECO:0000313" key="8">
    <source>
        <dbReference type="Proteomes" id="UP000190027"/>
    </source>
</evidence>
<dbReference type="GO" id="GO:0055085">
    <property type="term" value="P:transmembrane transport"/>
    <property type="evidence" value="ECO:0007669"/>
    <property type="project" value="InterPro"/>
</dbReference>
<keyword evidence="5 6" id="KW-0472">Membrane</keyword>
<dbReference type="PANTHER" id="PTHR33529:SF6">
    <property type="entry name" value="YJGP_YJGQ FAMILY PERMEASE"/>
    <property type="match status" value="1"/>
</dbReference>
<dbReference type="GO" id="GO:0015920">
    <property type="term" value="P:lipopolysaccharide transport"/>
    <property type="evidence" value="ECO:0007669"/>
    <property type="project" value="TreeGrafter"/>
</dbReference>
<evidence type="ECO:0000256" key="6">
    <source>
        <dbReference type="SAM" id="Phobius"/>
    </source>
</evidence>
<evidence type="ECO:0000313" key="7">
    <source>
        <dbReference type="EMBL" id="SKA78807.1"/>
    </source>
</evidence>